<protein>
    <recommendedName>
        <fullName evidence="11">Lactate dehydrogenase</fullName>
    </recommendedName>
</protein>
<keyword evidence="1 5" id="KW-0560">Oxidoreductase</keyword>
<evidence type="ECO:0000256" key="2">
    <source>
        <dbReference type="ARBA" id="ARBA00023027"/>
    </source>
</evidence>
<sequence>MSSAGTKPISRIAIIGVGQVGAAAAYALILGSVANELLLVDVKSELRDAQVRDLSDVTYSGNRGTRVRAATYREAAECDVVVITAGSKYCIGAYRGGQVTPVQARLYHQLGQTSLEYTYRNVAILRTIVNTMKPFRSDAILLVVANPVDLLTSLARELSGLPSSQVLGSGTFLDSVRLRGLLADKTGIAATSIDLYAVGIHGEQQVPAWSTATVAGVPLDQALPATAYNRSEIVNECKHRSQSIIKAKGAMPLGIGSIVCSICSSILLDKHNVRPVSHFQQEYGCCFSLPVVLGRRGIVQTIQMPLSADEKAHIAESATTLKGTLDRVKEV</sequence>
<dbReference type="InterPro" id="IPR001557">
    <property type="entry name" value="L-lactate/malate_DH"/>
</dbReference>
<dbReference type="PANTHER" id="PTHR43128">
    <property type="entry name" value="L-2-HYDROXYCARBOXYLATE DEHYDROGENASE (NAD(P)(+))"/>
    <property type="match status" value="1"/>
</dbReference>
<dbReference type="Proteomes" id="UP000034291">
    <property type="component" value="Unassembled WGS sequence"/>
</dbReference>
<dbReference type="InterPro" id="IPR022383">
    <property type="entry name" value="Lactate/malate_DH_C"/>
</dbReference>
<dbReference type="Pfam" id="PF02866">
    <property type="entry name" value="Ldh_1_C"/>
    <property type="match status" value="1"/>
</dbReference>
<dbReference type="GO" id="GO:0004459">
    <property type="term" value="F:L-lactate dehydrogenase (NAD+) activity"/>
    <property type="evidence" value="ECO:0007669"/>
    <property type="project" value="TreeGrafter"/>
</dbReference>
<dbReference type="Pfam" id="PF00056">
    <property type="entry name" value="Ldh_1_N"/>
    <property type="match status" value="1"/>
</dbReference>
<evidence type="ECO:0000259" key="8">
    <source>
        <dbReference type="Pfam" id="PF02866"/>
    </source>
</evidence>
<feature type="binding site" evidence="4">
    <location>
        <position position="121"/>
    </location>
    <ligand>
        <name>NAD(+)</name>
        <dbReference type="ChEBI" id="CHEBI:57540"/>
    </ligand>
</feature>
<feature type="binding site" evidence="4">
    <location>
        <position position="41"/>
    </location>
    <ligand>
        <name>NAD(+)</name>
        <dbReference type="ChEBI" id="CHEBI:57540"/>
    </ligand>
</feature>
<dbReference type="OrthoDB" id="6270329at2759"/>
<feature type="transmembrane region" description="Helical" evidence="6">
    <location>
        <begin position="12"/>
        <end position="34"/>
    </location>
</feature>
<dbReference type="Gene3D" id="3.40.50.720">
    <property type="entry name" value="NAD(P)-binding Rossmann-like Domain"/>
    <property type="match status" value="1"/>
</dbReference>
<keyword evidence="10" id="KW-1185">Reference proteome</keyword>
<keyword evidence="2 4" id="KW-0520">NAD</keyword>
<dbReference type="PANTHER" id="PTHR43128:SF16">
    <property type="entry name" value="L-LACTATE DEHYDROGENASE"/>
    <property type="match status" value="1"/>
</dbReference>
<feature type="domain" description="Lactate/malate dehydrogenase C-terminal" evidence="8">
    <location>
        <begin position="171"/>
        <end position="330"/>
    </location>
</feature>
<evidence type="ECO:0000259" key="7">
    <source>
        <dbReference type="Pfam" id="PF00056"/>
    </source>
</evidence>
<proteinExistence type="inferred from homology"/>
<dbReference type="EMBL" id="JZBS01001440">
    <property type="protein sequence ID" value="KKK22771.1"/>
    <property type="molecule type" value="Genomic_DNA"/>
</dbReference>
<dbReference type="AlphaFoldDB" id="A0A0F8VI43"/>
<evidence type="ECO:0000313" key="10">
    <source>
        <dbReference type="Proteomes" id="UP000034291"/>
    </source>
</evidence>
<reference evidence="9 10" key="1">
    <citation type="submission" date="2015-02" db="EMBL/GenBank/DDBJ databases">
        <title>Draft Genome Sequences of Two Closely-Related Aflatoxigenic Aspergillus Species Obtained from the Cote d'Ivoire.</title>
        <authorList>
            <person name="Moore G.G."/>
            <person name="Beltz S.B."/>
            <person name="Mack B.M."/>
        </authorList>
    </citation>
    <scope>NUCLEOTIDE SEQUENCE [LARGE SCALE GENOMIC DNA]</scope>
    <source>
        <strain evidence="9 10">SRRC1468</strain>
    </source>
</reference>
<keyword evidence="6" id="KW-0472">Membrane</keyword>
<dbReference type="SUPFAM" id="SSF56327">
    <property type="entry name" value="LDH C-terminal domain-like"/>
    <property type="match status" value="1"/>
</dbReference>
<accession>A0A0F8VI43</accession>
<feature type="domain" description="Lactate/malate dehydrogenase N-terminal" evidence="7">
    <location>
        <begin position="11"/>
        <end position="168"/>
    </location>
</feature>
<dbReference type="CDD" id="cd00300">
    <property type="entry name" value="LDH_like"/>
    <property type="match status" value="1"/>
</dbReference>
<evidence type="ECO:0008006" key="11">
    <source>
        <dbReference type="Google" id="ProtNLM"/>
    </source>
</evidence>
<evidence type="ECO:0000256" key="1">
    <source>
        <dbReference type="ARBA" id="ARBA00023002"/>
    </source>
</evidence>
<dbReference type="Gene3D" id="3.90.110.10">
    <property type="entry name" value="Lactate dehydrogenase/glycoside hydrolase, family 4, C-terminal"/>
    <property type="match status" value="1"/>
</dbReference>
<dbReference type="GO" id="GO:0006089">
    <property type="term" value="P:lactate metabolic process"/>
    <property type="evidence" value="ECO:0007669"/>
    <property type="project" value="TreeGrafter"/>
</dbReference>
<feature type="binding site" evidence="4">
    <location>
        <begin position="144"/>
        <end position="146"/>
    </location>
    <ligand>
        <name>NAD(+)</name>
        <dbReference type="ChEBI" id="CHEBI:57540"/>
    </ligand>
</feature>
<gene>
    <name evidence="9" type="ORF">ARAM_003911</name>
</gene>
<evidence type="ECO:0000256" key="6">
    <source>
        <dbReference type="SAM" id="Phobius"/>
    </source>
</evidence>
<keyword evidence="6" id="KW-0812">Transmembrane</keyword>
<name>A0A0F8VI43_9EURO</name>
<comment type="similarity">
    <text evidence="5">Belongs to the LDH/MDH superfamily.</text>
</comment>
<evidence type="ECO:0000256" key="3">
    <source>
        <dbReference type="PIRSR" id="PIRSR000102-1"/>
    </source>
</evidence>
<organism evidence="9 10">
    <name type="scientific">Aspergillus rambellii</name>
    <dbReference type="NCBI Taxonomy" id="308745"/>
    <lineage>
        <taxon>Eukaryota</taxon>
        <taxon>Fungi</taxon>
        <taxon>Dikarya</taxon>
        <taxon>Ascomycota</taxon>
        <taxon>Pezizomycotina</taxon>
        <taxon>Eurotiomycetes</taxon>
        <taxon>Eurotiomycetidae</taxon>
        <taxon>Eurotiales</taxon>
        <taxon>Aspergillaceae</taxon>
        <taxon>Aspergillus</taxon>
        <taxon>Aspergillus subgen. Nidulantes</taxon>
    </lineage>
</organism>
<evidence type="ECO:0000313" key="9">
    <source>
        <dbReference type="EMBL" id="KKK22771.1"/>
    </source>
</evidence>
<dbReference type="SUPFAM" id="SSF51735">
    <property type="entry name" value="NAD(P)-binding Rossmann-fold domains"/>
    <property type="match status" value="1"/>
</dbReference>
<feature type="binding site" evidence="4">
    <location>
        <begin position="16"/>
        <end position="21"/>
    </location>
    <ligand>
        <name>NAD(+)</name>
        <dbReference type="ChEBI" id="CHEBI:57540"/>
    </ligand>
</feature>
<dbReference type="InterPro" id="IPR015955">
    <property type="entry name" value="Lactate_DH/Glyco_Ohase_4_C"/>
</dbReference>
<dbReference type="InterPro" id="IPR036291">
    <property type="entry name" value="NAD(P)-bd_dom_sf"/>
</dbReference>
<evidence type="ECO:0000256" key="4">
    <source>
        <dbReference type="PIRSR" id="PIRSR000102-3"/>
    </source>
</evidence>
<dbReference type="PRINTS" id="PR00086">
    <property type="entry name" value="LLDHDRGNASE"/>
</dbReference>
<feature type="active site" description="Proton acceptor" evidence="3">
    <location>
        <position position="201"/>
    </location>
</feature>
<dbReference type="InterPro" id="IPR001236">
    <property type="entry name" value="Lactate/malate_DH_N"/>
</dbReference>
<evidence type="ECO:0000256" key="5">
    <source>
        <dbReference type="RuleBase" id="RU003369"/>
    </source>
</evidence>
<comment type="caution">
    <text evidence="9">The sequence shown here is derived from an EMBL/GenBank/DDBJ whole genome shotgun (WGS) entry which is preliminary data.</text>
</comment>
<keyword evidence="6" id="KW-1133">Transmembrane helix</keyword>
<dbReference type="STRING" id="308745.A0A0F8VI43"/>
<dbReference type="PIRSF" id="PIRSF000102">
    <property type="entry name" value="Lac_mal_DH"/>
    <property type="match status" value="1"/>
</dbReference>